<dbReference type="PROSITE" id="PS00704">
    <property type="entry name" value="PROK_CO2_ANHYDRASE_1"/>
    <property type="match status" value="1"/>
</dbReference>
<dbReference type="Proteomes" id="UP001408594">
    <property type="component" value="Unassembled WGS sequence"/>
</dbReference>
<comment type="catalytic activity">
    <reaction evidence="7 8">
        <text>hydrogencarbonate + H(+) = CO2 + H2O</text>
        <dbReference type="Rhea" id="RHEA:10748"/>
        <dbReference type="ChEBI" id="CHEBI:15377"/>
        <dbReference type="ChEBI" id="CHEBI:15378"/>
        <dbReference type="ChEBI" id="CHEBI:16526"/>
        <dbReference type="ChEBI" id="CHEBI:17544"/>
        <dbReference type="EC" id="4.2.1.1"/>
    </reaction>
</comment>
<dbReference type="NCBIfam" id="NF007756">
    <property type="entry name" value="PRK10437.1"/>
    <property type="match status" value="1"/>
</dbReference>
<comment type="function">
    <text evidence="8">Reversible hydration of carbon dioxide.</text>
</comment>
<reference evidence="9 10" key="1">
    <citation type="submission" date="2024-02" db="EMBL/GenBank/DDBJ databases">
        <title>Microbulbifer aestuariivivens NBRC 112533.</title>
        <authorList>
            <person name="Ichikawa N."/>
            <person name="Katano-Makiyama Y."/>
            <person name="Hidaka K."/>
        </authorList>
    </citation>
    <scope>NUCLEOTIDE SEQUENCE [LARGE SCALE GENOMIC DNA]</scope>
    <source>
        <strain evidence="9 10">NBRC 112533</strain>
    </source>
</reference>
<comment type="cofactor">
    <cofactor evidence="1">
        <name>Zn(2+)</name>
        <dbReference type="ChEBI" id="CHEBI:29105"/>
    </cofactor>
</comment>
<evidence type="ECO:0000256" key="2">
    <source>
        <dbReference type="ARBA" id="ARBA00006217"/>
    </source>
</evidence>
<accession>A0ABP9WM07</accession>
<evidence type="ECO:0000256" key="4">
    <source>
        <dbReference type="ARBA" id="ARBA00022723"/>
    </source>
</evidence>
<dbReference type="RefSeq" id="WP_345548708.1">
    <property type="nucleotide sequence ID" value="NZ_BAABRT010000003.1"/>
</dbReference>
<dbReference type="SUPFAM" id="SSF53056">
    <property type="entry name" value="beta-carbonic anhydrase, cab"/>
    <property type="match status" value="1"/>
</dbReference>
<sequence>MQPLKHLIENNRQWSKATSEQRPDFFLKLSKQQSPEYLWIGCADSRVPANEIVGLLPGELFVHRNVANLVVHTDLNCLSVLQYAVEILKVKHIIVCGHYGCGGVQAALEDMHLGLIDNWLRHIQDVRDKHRALIKLFQERQRVDLLCELNVLEQVVNVCHTTIVRDAWRRGQSLSVNGWVYGLRDGLVYEPGISITGEEQLAEIYHTALANIAQRDDE</sequence>
<keyword evidence="10" id="KW-1185">Reference proteome</keyword>
<evidence type="ECO:0000256" key="3">
    <source>
        <dbReference type="ARBA" id="ARBA00012925"/>
    </source>
</evidence>
<dbReference type="PANTHER" id="PTHR11002">
    <property type="entry name" value="CARBONIC ANHYDRASE"/>
    <property type="match status" value="1"/>
</dbReference>
<evidence type="ECO:0000256" key="8">
    <source>
        <dbReference type="RuleBase" id="RU003956"/>
    </source>
</evidence>
<dbReference type="EC" id="4.2.1.1" evidence="3 8"/>
<dbReference type="InterPro" id="IPR036874">
    <property type="entry name" value="Carbonic_anhydrase_sf"/>
</dbReference>
<evidence type="ECO:0000256" key="5">
    <source>
        <dbReference type="ARBA" id="ARBA00022833"/>
    </source>
</evidence>
<dbReference type="Gene3D" id="3.40.1050.10">
    <property type="entry name" value="Carbonic anhydrase"/>
    <property type="match status" value="1"/>
</dbReference>
<keyword evidence="5 8" id="KW-0862">Zinc</keyword>
<dbReference type="PROSITE" id="PS00705">
    <property type="entry name" value="PROK_CO2_ANHYDRASE_2"/>
    <property type="match status" value="1"/>
</dbReference>
<keyword evidence="4" id="KW-0479">Metal-binding</keyword>
<organism evidence="9 10">
    <name type="scientific">Microbulbifer aestuariivivens</name>
    <dbReference type="NCBI Taxonomy" id="1908308"/>
    <lineage>
        <taxon>Bacteria</taxon>
        <taxon>Pseudomonadati</taxon>
        <taxon>Pseudomonadota</taxon>
        <taxon>Gammaproteobacteria</taxon>
        <taxon>Cellvibrionales</taxon>
        <taxon>Microbulbiferaceae</taxon>
        <taxon>Microbulbifer</taxon>
    </lineage>
</organism>
<dbReference type="EMBL" id="BAABRT010000003">
    <property type="protein sequence ID" value="GAA5524049.1"/>
    <property type="molecule type" value="Genomic_DNA"/>
</dbReference>
<dbReference type="InterPro" id="IPR015892">
    <property type="entry name" value="Carbonic_anhydrase_CS"/>
</dbReference>
<comment type="similarity">
    <text evidence="2 8">Belongs to the beta-class carbonic anhydrase family.</text>
</comment>
<evidence type="ECO:0000256" key="7">
    <source>
        <dbReference type="ARBA" id="ARBA00048348"/>
    </source>
</evidence>
<dbReference type="InterPro" id="IPR001765">
    <property type="entry name" value="Carbonic_anhydrase"/>
</dbReference>
<dbReference type="SMART" id="SM00947">
    <property type="entry name" value="Pro_CA"/>
    <property type="match status" value="1"/>
</dbReference>
<protein>
    <recommendedName>
        <fullName evidence="3 8">Carbonic anhydrase</fullName>
        <ecNumber evidence="3 8">4.2.1.1</ecNumber>
    </recommendedName>
    <alternativeName>
        <fullName evidence="8">Carbonate dehydratase</fullName>
    </alternativeName>
</protein>
<evidence type="ECO:0000256" key="1">
    <source>
        <dbReference type="ARBA" id="ARBA00001947"/>
    </source>
</evidence>
<comment type="caution">
    <text evidence="9">The sequence shown here is derived from an EMBL/GenBank/DDBJ whole genome shotgun (WGS) entry which is preliminary data.</text>
</comment>
<evidence type="ECO:0000313" key="9">
    <source>
        <dbReference type="EMBL" id="GAA5524049.1"/>
    </source>
</evidence>
<gene>
    <name evidence="9" type="primary">can</name>
    <name evidence="9" type="ORF">Maes01_00601</name>
</gene>
<name>A0ABP9WM07_9GAMM</name>
<dbReference type="CDD" id="cd00883">
    <property type="entry name" value="beta_CA_cladeA"/>
    <property type="match status" value="1"/>
</dbReference>
<evidence type="ECO:0000256" key="6">
    <source>
        <dbReference type="ARBA" id="ARBA00023239"/>
    </source>
</evidence>
<dbReference type="Pfam" id="PF00484">
    <property type="entry name" value="Pro_CA"/>
    <property type="match status" value="1"/>
</dbReference>
<dbReference type="PANTHER" id="PTHR11002:SF76">
    <property type="entry name" value="CARBONIC ANHYDRASE"/>
    <property type="match status" value="1"/>
</dbReference>
<keyword evidence="6 8" id="KW-0456">Lyase</keyword>
<evidence type="ECO:0000313" key="10">
    <source>
        <dbReference type="Proteomes" id="UP001408594"/>
    </source>
</evidence>
<proteinExistence type="inferred from homology"/>